<feature type="region of interest" description="Disordered" evidence="1">
    <location>
        <begin position="51"/>
        <end position="82"/>
    </location>
</feature>
<evidence type="ECO:0000256" key="1">
    <source>
        <dbReference type="SAM" id="MobiDB-lite"/>
    </source>
</evidence>
<dbReference type="RefSeq" id="WP_076836246.1">
    <property type="nucleotide sequence ID" value="NZ_CP019434.1"/>
</dbReference>
<dbReference type="Proteomes" id="UP000243807">
    <property type="component" value="Chromosome"/>
</dbReference>
<dbReference type="KEGG" id="afy:BW247_05350"/>
<sequence length="82" mass="8943">MARTASDGLLLRVRLKVTGSLAQHLSGMSQAQVRDELRFLAELGYRTLHQGAALQAPPPPEPKKGGAKSMDWLNDIDIDEGF</sequence>
<reference evidence="2 3" key="1">
    <citation type="submission" date="2017-01" db="EMBL/GenBank/DDBJ databases">
        <title>Draft sequence of Acidihalobacter ferrooxidans strain DSM 14175 (strain V8).</title>
        <authorList>
            <person name="Khaleque H.N."/>
            <person name="Ramsay J.P."/>
            <person name="Murphy R.J.T."/>
            <person name="Kaksonen A.H."/>
            <person name="Boxall N.J."/>
            <person name="Watkin E.L.J."/>
        </authorList>
    </citation>
    <scope>NUCLEOTIDE SEQUENCE [LARGE SCALE GENOMIC DNA]</scope>
    <source>
        <strain evidence="2 3">V8</strain>
    </source>
</reference>
<dbReference type="EMBL" id="CP019434">
    <property type="protein sequence ID" value="APZ42592.1"/>
    <property type="molecule type" value="Genomic_DNA"/>
</dbReference>
<keyword evidence="3" id="KW-1185">Reference proteome</keyword>
<protein>
    <submittedName>
        <fullName evidence="2">Uncharacterized protein</fullName>
    </submittedName>
</protein>
<accession>A0A1P8UFH2</accession>
<name>A0A1P8UFH2_9GAMM</name>
<proteinExistence type="predicted"/>
<organism evidence="2 3">
    <name type="scientific">Acidihalobacter ferrooxydans</name>
    <dbReference type="NCBI Taxonomy" id="1765967"/>
    <lineage>
        <taxon>Bacteria</taxon>
        <taxon>Pseudomonadati</taxon>
        <taxon>Pseudomonadota</taxon>
        <taxon>Gammaproteobacteria</taxon>
        <taxon>Chromatiales</taxon>
        <taxon>Ectothiorhodospiraceae</taxon>
        <taxon>Acidihalobacter</taxon>
    </lineage>
</organism>
<evidence type="ECO:0000313" key="2">
    <source>
        <dbReference type="EMBL" id="APZ42592.1"/>
    </source>
</evidence>
<dbReference type="STRING" id="1765967.BW247_05350"/>
<dbReference type="AlphaFoldDB" id="A0A1P8UFH2"/>
<evidence type="ECO:0000313" key="3">
    <source>
        <dbReference type="Proteomes" id="UP000243807"/>
    </source>
</evidence>
<gene>
    <name evidence="2" type="ORF">BW247_05350</name>
</gene>